<proteinExistence type="predicted"/>
<dbReference type="InterPro" id="IPR008984">
    <property type="entry name" value="SMAD_FHA_dom_sf"/>
</dbReference>
<dbReference type="Pfam" id="PF00498">
    <property type="entry name" value="FHA"/>
    <property type="match status" value="1"/>
</dbReference>
<comment type="caution">
    <text evidence="3">The sequence shown here is derived from an EMBL/GenBank/DDBJ whole genome shotgun (WGS) entry which is preliminary data.</text>
</comment>
<gene>
    <name evidence="3" type="ORF">TNCT_452032</name>
</gene>
<organism evidence="3 4">
    <name type="scientific">Trichonephila clavata</name>
    <name type="common">Joro spider</name>
    <name type="synonym">Nephila clavata</name>
    <dbReference type="NCBI Taxonomy" id="2740835"/>
    <lineage>
        <taxon>Eukaryota</taxon>
        <taxon>Metazoa</taxon>
        <taxon>Ecdysozoa</taxon>
        <taxon>Arthropoda</taxon>
        <taxon>Chelicerata</taxon>
        <taxon>Arachnida</taxon>
        <taxon>Araneae</taxon>
        <taxon>Araneomorphae</taxon>
        <taxon>Entelegynae</taxon>
        <taxon>Araneoidea</taxon>
        <taxon>Nephilidae</taxon>
        <taxon>Trichonephila</taxon>
    </lineage>
</organism>
<evidence type="ECO:0000256" key="1">
    <source>
        <dbReference type="SAM" id="MobiDB-lite"/>
    </source>
</evidence>
<dbReference type="SUPFAM" id="SSF49879">
    <property type="entry name" value="SMAD/FHA domain"/>
    <property type="match status" value="1"/>
</dbReference>
<feature type="region of interest" description="Disordered" evidence="1">
    <location>
        <begin position="151"/>
        <end position="279"/>
    </location>
</feature>
<evidence type="ECO:0000313" key="4">
    <source>
        <dbReference type="Proteomes" id="UP000887116"/>
    </source>
</evidence>
<evidence type="ECO:0000259" key="2">
    <source>
        <dbReference type="PROSITE" id="PS50006"/>
    </source>
</evidence>
<dbReference type="Proteomes" id="UP000887116">
    <property type="component" value="Unassembled WGS sequence"/>
</dbReference>
<sequence length="721" mass="80496">MAGPSVASHGRALCYLRKYVSPTLSEIIPVTSEQITIGSGSCDIVVACKLADEKHCTLVRTRKGWYLMDLKSKYGTFINKLRIPPMVFCPLPNHVVIFLGAQDGWSAIFQFLLKPPFPTHNVTEAIDIDPGTYYILTDKNGCRIIHERVKNKEKETEDTDLQNFEKSKSVEEPRLIKDKPSMSGLHVKLSESKTDITDRSDQKRMTEDTDLQNFEKSKSVEEPRLIKDKPSMSGLHVKLSESKTDVTDRSDQKRMTEDTDLQNFEKSKSGEEPRLIKDKPSISGLHVKLSESKNSLPHPLYNEPEPDGIHKDSNKKFDNRKLKDFISKLKNKFDTNASGCIKSAVMKKLNKSDNYSEPHPQHVENKPVILSPAELNGILSISESNCDPNNSYISKNISNRKESESITFVTVDDIQDETSDPLPKLKSVDCHQGIVYYTFTSDICSKSAMMKTTWNKSNNSELILDPSAKIGTSDSICSNVYKDSSRVCPGLKRRHEISSSDGRFPEYDLSTTSDEDEHIYGAKKGAFYEMSSGYDMSCSSLSSSDSLATVIQNPFEHCTQKAISDSNLSASTLPEYKSFDCNNENKPSTSCTREECEEFCDDLMALKYITIPVNSIAKIMNYGSENSTNTKQKGQKGRYKAICSDESKFHNVEDKVEDASISSMEEEIPNNAVSCFQSSPSLPDFKSFYLNDGNKPSTSGTTESSLSLDNILVVSSCLSLA</sequence>
<dbReference type="CDD" id="cd00060">
    <property type="entry name" value="FHA"/>
    <property type="match status" value="1"/>
</dbReference>
<dbReference type="Gene3D" id="2.60.200.20">
    <property type="match status" value="1"/>
</dbReference>
<dbReference type="SMART" id="SM00240">
    <property type="entry name" value="FHA"/>
    <property type="match status" value="1"/>
</dbReference>
<feature type="compositionally biased region" description="Basic and acidic residues" evidence="1">
    <location>
        <begin position="238"/>
        <end position="279"/>
    </location>
</feature>
<accession>A0A8X6KV08</accession>
<dbReference type="AlphaFoldDB" id="A0A8X6KV08"/>
<feature type="compositionally biased region" description="Basic and acidic residues" evidence="1">
    <location>
        <begin position="188"/>
        <end position="230"/>
    </location>
</feature>
<evidence type="ECO:0000313" key="3">
    <source>
        <dbReference type="EMBL" id="GFQ85326.1"/>
    </source>
</evidence>
<feature type="region of interest" description="Disordered" evidence="1">
    <location>
        <begin position="293"/>
        <end position="315"/>
    </location>
</feature>
<dbReference type="PANTHER" id="PTHR23308">
    <property type="entry name" value="NUCLEAR INHIBITOR OF PROTEIN PHOSPHATASE-1"/>
    <property type="match status" value="1"/>
</dbReference>
<protein>
    <recommendedName>
        <fullName evidence="2">FHA domain-containing protein</fullName>
    </recommendedName>
</protein>
<feature type="compositionally biased region" description="Basic and acidic residues" evidence="1">
    <location>
        <begin position="163"/>
        <end position="180"/>
    </location>
</feature>
<keyword evidence="4" id="KW-1185">Reference proteome</keyword>
<name>A0A8X6KV08_TRICU</name>
<dbReference type="EMBL" id="BMAO01012985">
    <property type="protein sequence ID" value="GFQ85326.1"/>
    <property type="molecule type" value="Genomic_DNA"/>
</dbReference>
<feature type="domain" description="FHA" evidence="2">
    <location>
        <begin position="35"/>
        <end position="83"/>
    </location>
</feature>
<dbReference type="InterPro" id="IPR050923">
    <property type="entry name" value="Cell_Proc_Reg/RNA_Proc"/>
</dbReference>
<dbReference type="InterPro" id="IPR000253">
    <property type="entry name" value="FHA_dom"/>
</dbReference>
<reference evidence="3" key="1">
    <citation type="submission" date="2020-07" db="EMBL/GenBank/DDBJ databases">
        <title>Multicomponent nature underlies the extraordinary mechanical properties of spider dragline silk.</title>
        <authorList>
            <person name="Kono N."/>
            <person name="Nakamura H."/>
            <person name="Mori M."/>
            <person name="Yoshida Y."/>
            <person name="Ohtoshi R."/>
            <person name="Malay A.D."/>
            <person name="Moran D.A.P."/>
            <person name="Tomita M."/>
            <person name="Numata K."/>
            <person name="Arakawa K."/>
        </authorList>
    </citation>
    <scope>NUCLEOTIDE SEQUENCE</scope>
</reference>
<dbReference type="PROSITE" id="PS50006">
    <property type="entry name" value="FHA_DOMAIN"/>
    <property type="match status" value="1"/>
</dbReference>